<accession>A0AB39W0L4</accession>
<evidence type="ECO:0000313" key="1">
    <source>
        <dbReference type="EMBL" id="XDU95373.1"/>
    </source>
</evidence>
<sequence>MKILEPKVNKDTASKFSDSDNGCFLVSIKWSILNDEYITFVRKSAIGYCYNIDWAGPKSKFELEQYVKKEETIIVQLFQIQPFLIQCRVENNDCFMLPNTDEVRESIGFKSTDFQLVI</sequence>
<gene>
    <name evidence="1" type="ORF">AB3G34_15980</name>
</gene>
<dbReference type="RefSeq" id="WP_369752998.1">
    <property type="nucleotide sequence ID" value="NZ_CP165625.1"/>
</dbReference>
<dbReference type="AlphaFoldDB" id="A0AB39W0L4"/>
<reference evidence="1" key="1">
    <citation type="submission" date="2024-07" db="EMBL/GenBank/DDBJ databases">
        <authorList>
            <person name="Biller S.J."/>
        </authorList>
    </citation>
    <scope>NUCLEOTIDE SEQUENCE</scope>
    <source>
        <strain evidence="1">WC2409</strain>
    </source>
</reference>
<proteinExistence type="predicted"/>
<dbReference type="EMBL" id="CP165625">
    <property type="protein sequence ID" value="XDU95373.1"/>
    <property type="molecule type" value="Genomic_DNA"/>
</dbReference>
<protein>
    <submittedName>
        <fullName evidence="1">Uncharacterized protein</fullName>
    </submittedName>
</protein>
<organism evidence="1">
    <name type="scientific">Flavobacterium sp. WC2409</name>
    <dbReference type="NCBI Taxonomy" id="3234139"/>
    <lineage>
        <taxon>Bacteria</taxon>
        <taxon>Pseudomonadati</taxon>
        <taxon>Bacteroidota</taxon>
        <taxon>Flavobacteriia</taxon>
        <taxon>Flavobacteriales</taxon>
        <taxon>Flavobacteriaceae</taxon>
        <taxon>Flavobacterium</taxon>
    </lineage>
</organism>
<name>A0AB39W0L4_9FLAO</name>